<evidence type="ECO:0000313" key="1">
    <source>
        <dbReference type="EMBL" id="KAI3810778.1"/>
    </source>
</evidence>
<name>A0ACB9ISY2_9ASTR</name>
<reference evidence="1 2" key="2">
    <citation type="journal article" date="2022" name="Mol. Ecol. Resour.">
        <title>The genomes of chicory, endive, great burdock and yacon provide insights into Asteraceae paleo-polyploidization history and plant inulin production.</title>
        <authorList>
            <person name="Fan W."/>
            <person name="Wang S."/>
            <person name="Wang H."/>
            <person name="Wang A."/>
            <person name="Jiang F."/>
            <person name="Liu H."/>
            <person name="Zhao H."/>
            <person name="Xu D."/>
            <person name="Zhang Y."/>
        </authorList>
    </citation>
    <scope>NUCLEOTIDE SEQUENCE [LARGE SCALE GENOMIC DNA]</scope>
    <source>
        <strain evidence="2">cv. Yunnan</strain>
        <tissue evidence="1">Leaves</tissue>
    </source>
</reference>
<proteinExistence type="predicted"/>
<dbReference type="EMBL" id="CM042024">
    <property type="protein sequence ID" value="KAI3810778.1"/>
    <property type="molecule type" value="Genomic_DNA"/>
</dbReference>
<keyword evidence="2" id="KW-1185">Reference proteome</keyword>
<sequence>MMSEDRGNIDEEVEDGDNFGADYVKDEGKAIATEEVPIQIPVKVYKKFNKELADENFRRNLLDMQTQAYFTDMDERAKVENNMAESEEVIVPDRVKYAKIYENLEEEEEVDERSLQHMAYLLEHGYVLENVLKMTNINIKDAVTEIKSKMSTKQLEKDMLLFILKASDFKKNAKVSVKVEEPVTFEFFKPQEDVCYDHFEEVEISEKKVENDEIKALLVYVRQHKLPRSEENVNSLKTLRYMVKKHKSLQEHMDKGSLAIATKHVLAAQGTEAKERDTMIENFIKLGYDHEIINKCNTDVLRKMTMKLKENKEVDKLTETLNKTIAKKKEIAHDSMSSDEQISGLNNKMEELFDNLMLQKVNLRTRNNLKR</sequence>
<evidence type="ECO:0000313" key="2">
    <source>
        <dbReference type="Proteomes" id="UP001056120"/>
    </source>
</evidence>
<dbReference type="Proteomes" id="UP001056120">
    <property type="component" value="Linkage Group LG07"/>
</dbReference>
<organism evidence="1 2">
    <name type="scientific">Smallanthus sonchifolius</name>
    <dbReference type="NCBI Taxonomy" id="185202"/>
    <lineage>
        <taxon>Eukaryota</taxon>
        <taxon>Viridiplantae</taxon>
        <taxon>Streptophyta</taxon>
        <taxon>Embryophyta</taxon>
        <taxon>Tracheophyta</taxon>
        <taxon>Spermatophyta</taxon>
        <taxon>Magnoliopsida</taxon>
        <taxon>eudicotyledons</taxon>
        <taxon>Gunneridae</taxon>
        <taxon>Pentapetalae</taxon>
        <taxon>asterids</taxon>
        <taxon>campanulids</taxon>
        <taxon>Asterales</taxon>
        <taxon>Asteraceae</taxon>
        <taxon>Asteroideae</taxon>
        <taxon>Heliantheae alliance</taxon>
        <taxon>Millerieae</taxon>
        <taxon>Smallanthus</taxon>
    </lineage>
</organism>
<accession>A0ACB9ISY2</accession>
<comment type="caution">
    <text evidence="1">The sequence shown here is derived from an EMBL/GenBank/DDBJ whole genome shotgun (WGS) entry which is preliminary data.</text>
</comment>
<protein>
    <submittedName>
        <fullName evidence="1">Uncharacterized protein</fullName>
    </submittedName>
</protein>
<reference evidence="2" key="1">
    <citation type="journal article" date="2022" name="Mol. Ecol. Resour.">
        <title>The genomes of chicory, endive, great burdock and yacon provide insights into Asteraceae palaeo-polyploidization history and plant inulin production.</title>
        <authorList>
            <person name="Fan W."/>
            <person name="Wang S."/>
            <person name="Wang H."/>
            <person name="Wang A."/>
            <person name="Jiang F."/>
            <person name="Liu H."/>
            <person name="Zhao H."/>
            <person name="Xu D."/>
            <person name="Zhang Y."/>
        </authorList>
    </citation>
    <scope>NUCLEOTIDE SEQUENCE [LARGE SCALE GENOMIC DNA]</scope>
    <source>
        <strain evidence="2">cv. Yunnan</strain>
    </source>
</reference>
<gene>
    <name evidence="1" type="ORF">L1987_20400</name>
</gene>